<dbReference type="InterPro" id="IPR005123">
    <property type="entry name" value="Oxoglu/Fe-dep_dioxygenase_dom"/>
</dbReference>
<dbReference type="InterPro" id="IPR003582">
    <property type="entry name" value="ShKT_dom"/>
</dbReference>
<dbReference type="GO" id="GO:0005506">
    <property type="term" value="F:iron ion binding"/>
    <property type="evidence" value="ECO:0007669"/>
    <property type="project" value="InterPro"/>
</dbReference>
<evidence type="ECO:0000256" key="3">
    <source>
        <dbReference type="ARBA" id="ARBA00006511"/>
    </source>
</evidence>
<evidence type="ECO:0000256" key="14">
    <source>
        <dbReference type="ARBA" id="ARBA00023125"/>
    </source>
</evidence>
<comment type="catalytic activity">
    <reaction evidence="17">
        <text>L-prolyl-[collagen] + 2-oxoglutarate + O2 = trans-4-hydroxy-L-prolyl-[collagen] + succinate + CO2</text>
        <dbReference type="Rhea" id="RHEA:18945"/>
        <dbReference type="Rhea" id="RHEA-COMP:11676"/>
        <dbReference type="Rhea" id="RHEA-COMP:11680"/>
        <dbReference type="ChEBI" id="CHEBI:15379"/>
        <dbReference type="ChEBI" id="CHEBI:16526"/>
        <dbReference type="ChEBI" id="CHEBI:16810"/>
        <dbReference type="ChEBI" id="CHEBI:30031"/>
        <dbReference type="ChEBI" id="CHEBI:50342"/>
        <dbReference type="ChEBI" id="CHEBI:61965"/>
        <dbReference type="EC" id="1.14.11.2"/>
    </reaction>
</comment>
<dbReference type="EC" id="1.14.11.2" evidence="4"/>
<dbReference type="Gene3D" id="4.10.1000.10">
    <property type="entry name" value="Zinc finger, CCCH-type"/>
    <property type="match status" value="1"/>
</dbReference>
<feature type="domain" description="ShKT" evidence="23">
    <location>
        <begin position="540"/>
        <end position="580"/>
    </location>
</feature>
<dbReference type="InterPro" id="IPR044862">
    <property type="entry name" value="Pro_4_hyd_alph_FE2OG_OXY"/>
</dbReference>
<dbReference type="InterPro" id="IPR045054">
    <property type="entry name" value="P4HA-like"/>
</dbReference>
<dbReference type="AlphaFoldDB" id="A0A6V7QJI7"/>
<dbReference type="Gene3D" id="2.60.120.620">
    <property type="entry name" value="q2cbj1_9rhob like domain"/>
    <property type="match status" value="1"/>
</dbReference>
<dbReference type="FunFam" id="2.60.120.620:FF:000002">
    <property type="entry name" value="Prolyl 4-hydroxylase 4"/>
    <property type="match status" value="1"/>
</dbReference>
<organism evidence="24">
    <name type="scientific">Ananas comosus var. bracteatus</name>
    <name type="common">red pineapple</name>
    <dbReference type="NCBI Taxonomy" id="296719"/>
    <lineage>
        <taxon>Eukaryota</taxon>
        <taxon>Viridiplantae</taxon>
        <taxon>Streptophyta</taxon>
        <taxon>Embryophyta</taxon>
        <taxon>Tracheophyta</taxon>
        <taxon>Spermatophyta</taxon>
        <taxon>Magnoliopsida</taxon>
        <taxon>Liliopsida</taxon>
        <taxon>Poales</taxon>
        <taxon>Bromeliaceae</taxon>
        <taxon>Bromelioideae</taxon>
        <taxon>Ananas</taxon>
    </lineage>
</organism>
<dbReference type="EMBL" id="LR862136">
    <property type="protein sequence ID" value="CAD1842995.1"/>
    <property type="molecule type" value="Genomic_DNA"/>
</dbReference>
<keyword evidence="8 18" id="KW-0862">Zinc</keyword>
<dbReference type="GO" id="GO:0008270">
    <property type="term" value="F:zinc ion binding"/>
    <property type="evidence" value="ECO:0007669"/>
    <property type="project" value="UniProtKB-KW"/>
</dbReference>
<evidence type="ECO:0000256" key="16">
    <source>
        <dbReference type="ARBA" id="ARBA00023180"/>
    </source>
</evidence>
<dbReference type="PROSITE" id="PS51471">
    <property type="entry name" value="FE2OG_OXY"/>
    <property type="match status" value="1"/>
</dbReference>
<dbReference type="GO" id="GO:0031418">
    <property type="term" value="F:L-ascorbic acid binding"/>
    <property type="evidence" value="ECO:0007669"/>
    <property type="project" value="InterPro"/>
</dbReference>
<evidence type="ECO:0000256" key="18">
    <source>
        <dbReference type="PROSITE-ProRule" id="PRU00723"/>
    </source>
</evidence>
<evidence type="ECO:0000256" key="12">
    <source>
        <dbReference type="ARBA" id="ARBA00023002"/>
    </source>
</evidence>
<dbReference type="SUPFAM" id="SSF90229">
    <property type="entry name" value="CCCH zinc finger"/>
    <property type="match status" value="3"/>
</dbReference>
<evidence type="ECO:0000256" key="2">
    <source>
        <dbReference type="ARBA" id="ARBA00004648"/>
    </source>
</evidence>
<dbReference type="PROSITE" id="PS51670">
    <property type="entry name" value="SHKT"/>
    <property type="match status" value="1"/>
</dbReference>
<evidence type="ECO:0000256" key="7">
    <source>
        <dbReference type="ARBA" id="ARBA00022771"/>
    </source>
</evidence>
<evidence type="ECO:0000313" key="24">
    <source>
        <dbReference type="EMBL" id="CAD1842995.1"/>
    </source>
</evidence>
<keyword evidence="14" id="KW-0238">DNA-binding</keyword>
<dbReference type="InterPro" id="IPR036855">
    <property type="entry name" value="Znf_CCCH_sf"/>
</dbReference>
<dbReference type="Pfam" id="PF01549">
    <property type="entry name" value="ShK"/>
    <property type="match status" value="1"/>
</dbReference>
<dbReference type="GO" id="GO:0004656">
    <property type="term" value="F:procollagen-proline 4-dioxygenase activity"/>
    <property type="evidence" value="ECO:0007669"/>
    <property type="project" value="UniProtKB-EC"/>
</dbReference>
<dbReference type="SMART" id="SM00702">
    <property type="entry name" value="P4Hc"/>
    <property type="match status" value="1"/>
</dbReference>
<dbReference type="Pfam" id="PF13640">
    <property type="entry name" value="2OG-FeII_Oxy_3"/>
    <property type="match status" value="1"/>
</dbReference>
<feature type="region of interest" description="Disordered" evidence="19">
    <location>
        <begin position="171"/>
        <end position="199"/>
    </location>
</feature>
<comment type="similarity">
    <text evidence="3">Belongs to the P4HA family.</text>
</comment>
<feature type="domain" description="C3H1-type" evidence="21">
    <location>
        <begin position="52"/>
        <end position="80"/>
    </location>
</feature>
<feature type="domain" description="C3H1-type" evidence="21">
    <location>
        <begin position="104"/>
        <end position="132"/>
    </location>
</feature>
<keyword evidence="13" id="KW-0408">Iron</keyword>
<gene>
    <name evidence="24" type="ORF">CB5_LOCUS26206</name>
</gene>
<keyword evidence="10" id="KW-0735">Signal-anchor</keyword>
<evidence type="ECO:0000256" key="15">
    <source>
        <dbReference type="ARBA" id="ARBA00023136"/>
    </source>
</evidence>
<feature type="zinc finger region" description="C3H1-type" evidence="18">
    <location>
        <begin position="104"/>
        <end position="132"/>
    </location>
</feature>
<feature type="region of interest" description="Disordered" evidence="19">
    <location>
        <begin position="136"/>
        <end position="159"/>
    </location>
</feature>
<keyword evidence="12" id="KW-0560">Oxidoreductase</keyword>
<feature type="zinc finger region" description="C3H1-type" evidence="18">
    <location>
        <begin position="2"/>
        <end position="29"/>
    </location>
</feature>
<feature type="compositionally biased region" description="Polar residues" evidence="19">
    <location>
        <begin position="190"/>
        <end position="199"/>
    </location>
</feature>
<dbReference type="SMART" id="SM00356">
    <property type="entry name" value="ZnF_C3H1"/>
    <property type="match status" value="3"/>
</dbReference>
<dbReference type="Pfam" id="PF00642">
    <property type="entry name" value="zf-CCCH"/>
    <property type="match status" value="2"/>
</dbReference>
<dbReference type="FunFam" id="4.10.1000.10:FF:000003">
    <property type="entry name" value="Zinc finger CCCH domain-containing protein"/>
    <property type="match status" value="1"/>
</dbReference>
<comment type="subcellular location">
    <subcellularLocation>
        <location evidence="2">Endoplasmic reticulum membrane</location>
        <topology evidence="2">Single-pass type II membrane protein</topology>
    </subcellularLocation>
</comment>
<keyword evidence="6 18" id="KW-0479">Metal-binding</keyword>
<dbReference type="PANTHER" id="PTHR10869">
    <property type="entry name" value="PROLYL 4-HYDROXYLASE ALPHA SUBUNIT"/>
    <property type="match status" value="1"/>
</dbReference>
<dbReference type="InterPro" id="IPR006620">
    <property type="entry name" value="Pro_4_hyd_alph"/>
</dbReference>
<evidence type="ECO:0000259" key="23">
    <source>
        <dbReference type="PROSITE" id="PS51670"/>
    </source>
</evidence>
<evidence type="ECO:0000256" key="6">
    <source>
        <dbReference type="ARBA" id="ARBA00022723"/>
    </source>
</evidence>
<accession>A0A6V7QJI7</accession>
<dbReference type="GO" id="GO:0003677">
    <property type="term" value="F:DNA binding"/>
    <property type="evidence" value="ECO:0007669"/>
    <property type="project" value="UniProtKB-KW"/>
</dbReference>
<keyword evidence="11 20" id="KW-1133">Transmembrane helix</keyword>
<evidence type="ECO:0000256" key="9">
    <source>
        <dbReference type="ARBA" id="ARBA00022964"/>
    </source>
</evidence>
<keyword evidence="15 20" id="KW-0472">Membrane</keyword>
<evidence type="ECO:0000256" key="17">
    <source>
        <dbReference type="ARBA" id="ARBA00049169"/>
    </source>
</evidence>
<dbReference type="SMART" id="SM00254">
    <property type="entry name" value="ShKT"/>
    <property type="match status" value="1"/>
</dbReference>
<comment type="cofactor">
    <cofactor evidence="1">
        <name>L-ascorbate</name>
        <dbReference type="ChEBI" id="CHEBI:38290"/>
    </cofactor>
</comment>
<feature type="domain" description="Fe2OG dioxygenase" evidence="22">
    <location>
        <begin position="398"/>
        <end position="520"/>
    </location>
</feature>
<evidence type="ECO:0000256" key="5">
    <source>
        <dbReference type="ARBA" id="ARBA00022692"/>
    </source>
</evidence>
<evidence type="ECO:0000259" key="21">
    <source>
        <dbReference type="PROSITE" id="PS50103"/>
    </source>
</evidence>
<feature type="domain" description="C3H1-type" evidence="21">
    <location>
        <begin position="2"/>
        <end position="29"/>
    </location>
</feature>
<evidence type="ECO:0000256" key="13">
    <source>
        <dbReference type="ARBA" id="ARBA00023004"/>
    </source>
</evidence>
<evidence type="ECO:0000256" key="8">
    <source>
        <dbReference type="ARBA" id="ARBA00022833"/>
    </source>
</evidence>
<proteinExistence type="inferred from homology"/>
<sequence>MFFKTRLCQGFSAGCCPYGDRCTFAHGVAELRPPRPNWQAMTAVPQWPPQPANATKICRMFQSHGACSYGERCTFRHVTEAEAAYARLHHHHHGNGPPIRGPAPLHRKPCFEWLSKGRCEYGDRCIFSHEAAVAGTQKSGDGGELNSSSGGVAPPSRPIREAADEPEIEFQFEPEPEPEPASVRPVQGRHASTGSGRDSTQPISVGALSFYFVVVVFFVFVSVFIFRSSSGYGIGRRKRSSSSSSSRNRRYEVGERSIHFITPMASPFPIFLLLSALWASPSICSSRKVELKTKEAKSNISLNLNTSRLTFGFDPSKAKQLSWHPRVFLYEGFLSDEECDHLVSLAHDKLEKSLVRDNVTSSSSIHTGTRAIVTIVRDDLISEIEERISLWTFLPRENGEDMQILHYGVNESYEPHFDYYRDNSEVVSGENRIATILLYLSDVSHGGETVFPNSEVKNTQQKDGTWSECAVTGYAVNIVKGNALLIFNLNLDATPDERSLHGSCKVLDGEKWIATKYIHVGAFSTTDATKSLAVSTDVECTDEDDNCPRWAAIGECQRNPVFMAGTPDYYGACRKSCHIC</sequence>
<feature type="transmembrane region" description="Helical" evidence="20">
    <location>
        <begin position="257"/>
        <end position="279"/>
    </location>
</feature>
<dbReference type="PROSITE" id="PS50103">
    <property type="entry name" value="ZF_C3H1"/>
    <property type="match status" value="3"/>
</dbReference>
<keyword evidence="5 20" id="KW-0812">Transmembrane</keyword>
<evidence type="ECO:0000256" key="20">
    <source>
        <dbReference type="SAM" id="Phobius"/>
    </source>
</evidence>
<dbReference type="GO" id="GO:0051252">
    <property type="term" value="P:regulation of RNA metabolic process"/>
    <property type="evidence" value="ECO:0007669"/>
    <property type="project" value="UniProtKB-ARBA"/>
</dbReference>
<evidence type="ECO:0000256" key="10">
    <source>
        <dbReference type="ARBA" id="ARBA00022968"/>
    </source>
</evidence>
<evidence type="ECO:0000256" key="4">
    <source>
        <dbReference type="ARBA" id="ARBA00012269"/>
    </source>
</evidence>
<dbReference type="Gene3D" id="3.30.1370.210">
    <property type="match status" value="1"/>
</dbReference>
<dbReference type="InterPro" id="IPR000571">
    <property type="entry name" value="Znf_CCCH"/>
</dbReference>
<dbReference type="GO" id="GO:0010468">
    <property type="term" value="P:regulation of gene expression"/>
    <property type="evidence" value="ECO:0007669"/>
    <property type="project" value="UniProtKB-ARBA"/>
</dbReference>
<evidence type="ECO:0000256" key="1">
    <source>
        <dbReference type="ARBA" id="ARBA00001961"/>
    </source>
</evidence>
<dbReference type="GO" id="GO:0005789">
    <property type="term" value="C:endoplasmic reticulum membrane"/>
    <property type="evidence" value="ECO:0007669"/>
    <property type="project" value="UniProtKB-SubCell"/>
</dbReference>
<evidence type="ECO:0000256" key="11">
    <source>
        <dbReference type="ARBA" id="ARBA00022989"/>
    </source>
</evidence>
<evidence type="ECO:0000259" key="22">
    <source>
        <dbReference type="PROSITE" id="PS51471"/>
    </source>
</evidence>
<protein>
    <recommendedName>
        <fullName evidence="4">procollagen-proline 4-dioxygenase</fullName>
        <ecNumber evidence="4">1.14.11.2</ecNumber>
    </recommendedName>
</protein>
<evidence type="ECO:0000256" key="19">
    <source>
        <dbReference type="SAM" id="MobiDB-lite"/>
    </source>
</evidence>
<feature type="zinc finger region" description="C3H1-type" evidence="18">
    <location>
        <begin position="52"/>
        <end position="80"/>
    </location>
</feature>
<keyword evidence="7 18" id="KW-0863">Zinc-finger</keyword>
<reference evidence="24" key="1">
    <citation type="submission" date="2020-07" db="EMBL/GenBank/DDBJ databases">
        <authorList>
            <person name="Lin J."/>
        </authorList>
    </citation>
    <scope>NUCLEOTIDE SEQUENCE</scope>
</reference>
<keyword evidence="16" id="KW-0325">Glycoprotein</keyword>
<keyword evidence="9" id="KW-0223">Dioxygenase</keyword>
<dbReference type="PANTHER" id="PTHR10869:SF238">
    <property type="entry name" value="PROLYL 4-HYDROXYLASE 6-RELATED"/>
    <property type="match status" value="1"/>
</dbReference>
<feature type="transmembrane region" description="Helical" evidence="20">
    <location>
        <begin position="208"/>
        <end position="229"/>
    </location>
</feature>
<name>A0A6V7QJI7_ANACO</name>